<accession>A0A0G4PJC1</accession>
<sequence length="88" mass="10060">MMRSELVSAQHRKASTSAGYLVHTFQSSSLLFSSDSSTWTATRTERPTIWFDAEDRLNHIPMQKKEKKNPGVCTLCTCTREDTITIHR</sequence>
<dbReference type="Proteomes" id="UP000053732">
    <property type="component" value="Unassembled WGS sequence"/>
</dbReference>
<dbReference type="EMBL" id="HG793151">
    <property type="protein sequence ID" value="CRL26505.1"/>
    <property type="molecule type" value="Genomic_DNA"/>
</dbReference>
<evidence type="ECO:0000313" key="1">
    <source>
        <dbReference type="EMBL" id="CRL26505.1"/>
    </source>
</evidence>
<gene>
    <name evidence="1" type="ORF">PCAMFM013_S018g000198</name>
</gene>
<dbReference type="AlphaFoldDB" id="A0A0G4PJC1"/>
<protein>
    <submittedName>
        <fullName evidence="1">Str. FM013</fullName>
    </submittedName>
</protein>
<proteinExistence type="predicted"/>
<name>A0A0G4PJC1_PENC3</name>
<evidence type="ECO:0000313" key="2">
    <source>
        <dbReference type="Proteomes" id="UP000053732"/>
    </source>
</evidence>
<keyword evidence="2" id="KW-1185">Reference proteome</keyword>
<organism evidence="1 2">
    <name type="scientific">Penicillium camemberti (strain FM 013)</name>
    <dbReference type="NCBI Taxonomy" id="1429867"/>
    <lineage>
        <taxon>Eukaryota</taxon>
        <taxon>Fungi</taxon>
        <taxon>Dikarya</taxon>
        <taxon>Ascomycota</taxon>
        <taxon>Pezizomycotina</taxon>
        <taxon>Eurotiomycetes</taxon>
        <taxon>Eurotiomycetidae</taxon>
        <taxon>Eurotiales</taxon>
        <taxon>Aspergillaceae</taxon>
        <taxon>Penicillium</taxon>
    </lineage>
</organism>
<reference evidence="1 2" key="1">
    <citation type="journal article" date="2014" name="Nat. Commun.">
        <title>Multiple recent horizontal transfers of a large genomic region in cheese making fungi.</title>
        <authorList>
            <person name="Cheeseman K."/>
            <person name="Ropars J."/>
            <person name="Renault P."/>
            <person name="Dupont J."/>
            <person name="Gouzy J."/>
            <person name="Branca A."/>
            <person name="Abraham A.L."/>
            <person name="Ceppi M."/>
            <person name="Conseiller E."/>
            <person name="Debuchy R."/>
            <person name="Malagnac F."/>
            <person name="Goarin A."/>
            <person name="Silar P."/>
            <person name="Lacoste S."/>
            <person name="Sallet E."/>
            <person name="Bensimon A."/>
            <person name="Giraud T."/>
            <person name="Brygoo Y."/>
        </authorList>
    </citation>
    <scope>NUCLEOTIDE SEQUENCE [LARGE SCALE GENOMIC DNA]</scope>
    <source>
        <strain evidence="2">FM 013</strain>
    </source>
</reference>